<evidence type="ECO:0000313" key="4">
    <source>
        <dbReference type="Proteomes" id="UP000075615"/>
    </source>
</evidence>
<dbReference type="Pfam" id="PF13478">
    <property type="entry name" value="XdhC_C"/>
    <property type="match status" value="1"/>
</dbReference>
<dbReference type="PANTHER" id="PTHR30388:SF4">
    <property type="entry name" value="MOLYBDENUM COFACTOR INSERTION CHAPERONE PAOD"/>
    <property type="match status" value="1"/>
</dbReference>
<dbReference type="InterPro" id="IPR027051">
    <property type="entry name" value="XdhC_Rossmann_dom"/>
</dbReference>
<keyword evidence="4" id="KW-1185">Reference proteome</keyword>
<evidence type="ECO:0008006" key="5">
    <source>
        <dbReference type="Google" id="ProtNLM"/>
    </source>
</evidence>
<dbReference type="InterPro" id="IPR003777">
    <property type="entry name" value="XdhC_CoxI"/>
</dbReference>
<dbReference type="Gene3D" id="3.40.50.720">
    <property type="entry name" value="NAD(P)-binding Rossmann-like Domain"/>
    <property type="match status" value="1"/>
</dbReference>
<organism evidence="3 4">
    <name type="scientific">Roseivirga echinicomitans</name>
    <dbReference type="NCBI Taxonomy" id="296218"/>
    <lineage>
        <taxon>Bacteria</taxon>
        <taxon>Pseudomonadati</taxon>
        <taxon>Bacteroidota</taxon>
        <taxon>Cytophagia</taxon>
        <taxon>Cytophagales</taxon>
        <taxon>Roseivirgaceae</taxon>
        <taxon>Roseivirga</taxon>
    </lineage>
</organism>
<protein>
    <recommendedName>
        <fullName evidence="5">XdhC/CoxI family protein</fullName>
    </recommendedName>
</protein>
<dbReference type="OrthoDB" id="9773039at2"/>
<reference evidence="3 4" key="1">
    <citation type="submission" date="2016-01" db="EMBL/GenBank/DDBJ databases">
        <title>Genome sequencing of Roseivirga echinicomitans KMM 6058.</title>
        <authorList>
            <person name="Selvaratnam C."/>
            <person name="Thevarajoo S."/>
            <person name="Goh K.M."/>
            <person name="Ee R."/>
            <person name="Chan K.-G."/>
            <person name="Chong C.S."/>
        </authorList>
    </citation>
    <scope>NUCLEOTIDE SEQUENCE [LARGE SCALE GENOMIC DNA]</scope>
    <source>
        <strain evidence="3 4">KMM 6058</strain>
    </source>
</reference>
<dbReference type="Pfam" id="PF02625">
    <property type="entry name" value="XdhC_CoxI"/>
    <property type="match status" value="1"/>
</dbReference>
<dbReference type="Proteomes" id="UP000075615">
    <property type="component" value="Unassembled WGS sequence"/>
</dbReference>
<feature type="domain" description="XdhC- CoxI" evidence="1">
    <location>
        <begin position="13"/>
        <end position="78"/>
    </location>
</feature>
<dbReference type="InterPro" id="IPR052698">
    <property type="entry name" value="MoCofactor_Util/Proc"/>
</dbReference>
<comment type="caution">
    <text evidence="3">The sequence shown here is derived from an EMBL/GenBank/DDBJ whole genome shotgun (WGS) entry which is preliminary data.</text>
</comment>
<dbReference type="PANTHER" id="PTHR30388">
    <property type="entry name" value="ALDEHYDE OXIDOREDUCTASE MOLYBDENUM COFACTOR ASSEMBLY PROTEIN"/>
    <property type="match status" value="1"/>
</dbReference>
<proteinExistence type="predicted"/>
<dbReference type="EMBL" id="LRDB01000007">
    <property type="protein sequence ID" value="KYG80768.1"/>
    <property type="molecule type" value="Genomic_DNA"/>
</dbReference>
<dbReference type="STRING" id="296218.AWN68_16810"/>
<evidence type="ECO:0000259" key="1">
    <source>
        <dbReference type="Pfam" id="PF02625"/>
    </source>
</evidence>
<sequence>MIDIVSSIRKLNREGQTLAIATVINTWKSSPRPIGSALIISENGEMTGSVSGGCVEGAVVKKAVEIIKSGKAEVVHFGITDDDAWEVGLSCGGALDVFVQPFYPEAIWTTMDELLNQDEGFMLLSTLEDNPQYSIIKANGKTTGATFEKSLLPELEQAFHEGDSKVLSSGNHFVQVFPKKPVMLLVGSAHITVELTELAHMFGFETILIDPRATFASKTQYRVKPQTIHVEWPQEVLPHLKLDKDTYAVILSHDPKIDDEALKILLKSEVAYIGALGSRKTHAKRVERLKEYGFSSEEINSIHAPIGIDIGSKLPREIALSVMAEVIKVKNGGGK</sequence>
<feature type="domain" description="XdhC Rossmann" evidence="2">
    <location>
        <begin position="183"/>
        <end position="326"/>
    </location>
</feature>
<name>A0A150XPU1_9BACT</name>
<gene>
    <name evidence="3" type="ORF">AWN68_16810</name>
</gene>
<evidence type="ECO:0000259" key="2">
    <source>
        <dbReference type="Pfam" id="PF13478"/>
    </source>
</evidence>
<dbReference type="AlphaFoldDB" id="A0A150XPU1"/>
<evidence type="ECO:0000313" key="3">
    <source>
        <dbReference type="EMBL" id="KYG80768.1"/>
    </source>
</evidence>
<dbReference type="RefSeq" id="WP_068413633.1">
    <property type="nucleotide sequence ID" value="NZ_LRDB01000007.1"/>
</dbReference>
<accession>A0A150XPU1</accession>